<protein>
    <submittedName>
        <fullName evidence="2">Uncharacterized protein</fullName>
    </submittedName>
</protein>
<dbReference type="EMBL" id="CADCTW010000140">
    <property type="protein sequence ID" value="CAA9340434.1"/>
    <property type="molecule type" value="Genomic_DNA"/>
</dbReference>
<accession>A0A6J4LRV3</accession>
<proteinExistence type="predicted"/>
<feature type="non-terminal residue" evidence="2">
    <location>
        <position position="56"/>
    </location>
</feature>
<feature type="region of interest" description="Disordered" evidence="1">
    <location>
        <begin position="26"/>
        <end position="56"/>
    </location>
</feature>
<evidence type="ECO:0000313" key="2">
    <source>
        <dbReference type="EMBL" id="CAA9340434.1"/>
    </source>
</evidence>
<sequence>CARIQRLRVRDGRGWSEILGWRRSGDREWGSRRPAGGIEQARVDPRRADRNFQTDC</sequence>
<reference evidence="2" key="1">
    <citation type="submission" date="2020-02" db="EMBL/GenBank/DDBJ databases">
        <authorList>
            <person name="Meier V. D."/>
        </authorList>
    </citation>
    <scope>NUCLEOTIDE SEQUENCE</scope>
    <source>
        <strain evidence="2">AVDCRST_MAG68</strain>
    </source>
</reference>
<feature type="non-terminal residue" evidence="2">
    <location>
        <position position="1"/>
    </location>
</feature>
<evidence type="ECO:0000256" key="1">
    <source>
        <dbReference type="SAM" id="MobiDB-lite"/>
    </source>
</evidence>
<gene>
    <name evidence="2" type="ORF">AVDCRST_MAG68-2989</name>
</gene>
<dbReference type="AlphaFoldDB" id="A0A6J4LRV3"/>
<feature type="compositionally biased region" description="Basic and acidic residues" evidence="1">
    <location>
        <begin position="41"/>
        <end position="56"/>
    </location>
</feature>
<name>A0A6J4LRV3_9BACT</name>
<organism evidence="2">
    <name type="scientific">uncultured Gemmatimonadota bacterium</name>
    <dbReference type="NCBI Taxonomy" id="203437"/>
    <lineage>
        <taxon>Bacteria</taxon>
        <taxon>Pseudomonadati</taxon>
        <taxon>Gemmatimonadota</taxon>
        <taxon>environmental samples</taxon>
    </lineage>
</organism>